<evidence type="ECO:0000259" key="8">
    <source>
        <dbReference type="Pfam" id="PF01490"/>
    </source>
</evidence>
<evidence type="ECO:0000256" key="5">
    <source>
        <dbReference type="ARBA" id="ARBA00022989"/>
    </source>
</evidence>
<feature type="transmembrane region" description="Helical" evidence="7">
    <location>
        <begin position="175"/>
        <end position="197"/>
    </location>
</feature>
<feature type="transmembrane region" description="Helical" evidence="7">
    <location>
        <begin position="290"/>
        <end position="314"/>
    </location>
</feature>
<comment type="caution">
    <text evidence="9">The sequence shown here is derived from an EMBL/GenBank/DDBJ whole genome shotgun (WGS) entry which is preliminary data.</text>
</comment>
<feature type="transmembrane region" description="Helical" evidence="7">
    <location>
        <begin position="209"/>
        <end position="232"/>
    </location>
</feature>
<keyword evidence="4" id="KW-0029">Amino-acid transport</keyword>
<feature type="domain" description="Amino acid transporter transmembrane" evidence="8">
    <location>
        <begin position="21"/>
        <end position="414"/>
    </location>
</feature>
<evidence type="ECO:0000256" key="7">
    <source>
        <dbReference type="SAM" id="Phobius"/>
    </source>
</evidence>
<evidence type="ECO:0000256" key="3">
    <source>
        <dbReference type="ARBA" id="ARBA00022692"/>
    </source>
</evidence>
<dbReference type="AlphaFoldDB" id="A0A835Q5P5"/>
<dbReference type="EMBL" id="JADCNM010000010">
    <property type="protein sequence ID" value="KAG0465223.1"/>
    <property type="molecule type" value="Genomic_DNA"/>
</dbReference>
<feature type="transmembrane region" description="Helical" evidence="7">
    <location>
        <begin position="244"/>
        <end position="265"/>
    </location>
</feature>
<dbReference type="Pfam" id="PF01490">
    <property type="entry name" value="Aa_trans"/>
    <property type="match status" value="1"/>
</dbReference>
<dbReference type="PANTHER" id="PTHR48017">
    <property type="entry name" value="OS05G0424000 PROTEIN-RELATED"/>
    <property type="match status" value="1"/>
</dbReference>
<evidence type="ECO:0000256" key="6">
    <source>
        <dbReference type="ARBA" id="ARBA00023136"/>
    </source>
</evidence>
<gene>
    <name evidence="9" type="ORF">HPP92_019387</name>
</gene>
<evidence type="ECO:0000256" key="4">
    <source>
        <dbReference type="ARBA" id="ARBA00022970"/>
    </source>
</evidence>
<evidence type="ECO:0000256" key="2">
    <source>
        <dbReference type="ARBA" id="ARBA00022448"/>
    </source>
</evidence>
<evidence type="ECO:0000313" key="9">
    <source>
        <dbReference type="EMBL" id="KAG0465223.1"/>
    </source>
</evidence>
<feature type="transmembrane region" description="Helical" evidence="7">
    <location>
        <begin position="116"/>
        <end position="138"/>
    </location>
</feature>
<feature type="transmembrane region" description="Helical" evidence="7">
    <location>
        <begin position="57"/>
        <end position="79"/>
    </location>
</feature>
<dbReference type="InterPro" id="IPR013057">
    <property type="entry name" value="AA_transpt_TM"/>
</dbReference>
<feature type="transmembrane region" description="Helical" evidence="7">
    <location>
        <begin position="326"/>
        <end position="350"/>
    </location>
</feature>
<dbReference type="Proteomes" id="UP000639772">
    <property type="component" value="Chromosome 10"/>
</dbReference>
<proteinExistence type="predicted"/>
<feature type="transmembrane region" description="Helical" evidence="7">
    <location>
        <begin position="356"/>
        <end position="378"/>
    </location>
</feature>
<dbReference type="GO" id="GO:0016020">
    <property type="term" value="C:membrane"/>
    <property type="evidence" value="ECO:0007669"/>
    <property type="project" value="UniProtKB-SubCell"/>
</dbReference>
<feature type="transmembrane region" description="Helical" evidence="7">
    <location>
        <begin position="399"/>
        <end position="423"/>
    </location>
</feature>
<feature type="transmembrane region" description="Helical" evidence="7">
    <location>
        <begin position="150"/>
        <end position="168"/>
    </location>
</feature>
<evidence type="ECO:0000256" key="1">
    <source>
        <dbReference type="ARBA" id="ARBA00004370"/>
    </source>
</evidence>
<reference evidence="9 10" key="1">
    <citation type="journal article" date="2020" name="Nat. Food">
        <title>A phased Vanilla planifolia genome enables genetic improvement of flavour and production.</title>
        <authorList>
            <person name="Hasing T."/>
            <person name="Tang H."/>
            <person name="Brym M."/>
            <person name="Khazi F."/>
            <person name="Huang T."/>
            <person name="Chambers A.H."/>
        </authorList>
    </citation>
    <scope>NUCLEOTIDE SEQUENCE [LARGE SCALE GENOMIC DNA]</scope>
    <source>
        <tissue evidence="9">Leaf</tissue>
    </source>
</reference>
<sequence>MMRRPVPRFPPTLNLKSLLWHGGSVYDAWFSCASNQVAQVLLTLPYSFSQMGMASGITLQIFYGIMGSWTAYLISVLYIEYRTRKEKESVCFKNHVIQWFEVLDGLLGPYWKAVGLAFNCTFLLFGSVIQLIGCASNIYYINDKLDKRTWTYIFGACCATTVFIPSFHNYRIWSFLGLGMTTYTAWYLTIAAFVHGQEPGLTHSGPTKLVLYFTGATNILYTFGGHAVTVEIMHAMWRPQKFKYIYLLATLYVFTLTLPSAASMYRSFGDRLLDHANAFSLLPKTRWRDAAVVLMLVHQFITFGFACTPLYFVWEKVVGMHDTSSVALRALVRLPVVVPVWFLAIIFPFFGPINSAVGALLVSFTVYIIPCLAHMLTFRHASARKSAAEKPPFFVRSWAGMYAVNLFVVVWVLVLGFGFGGWASITNFINQIHTFGLFAKCYQCGKPPPAIPAPRHLGISSNT</sequence>
<name>A0A835Q5P5_VANPL</name>
<keyword evidence="6 7" id="KW-0472">Membrane</keyword>
<keyword evidence="5 7" id="KW-1133">Transmembrane helix</keyword>
<comment type="subcellular location">
    <subcellularLocation>
        <location evidence="1">Membrane</location>
    </subcellularLocation>
</comment>
<keyword evidence="3 7" id="KW-0812">Transmembrane</keyword>
<protein>
    <recommendedName>
        <fullName evidence="8">Amino acid transporter transmembrane domain-containing protein</fullName>
    </recommendedName>
</protein>
<dbReference type="GO" id="GO:0006865">
    <property type="term" value="P:amino acid transport"/>
    <property type="evidence" value="ECO:0007669"/>
    <property type="project" value="UniProtKB-KW"/>
</dbReference>
<keyword evidence="2" id="KW-0813">Transport</keyword>
<evidence type="ECO:0000313" key="10">
    <source>
        <dbReference type="Proteomes" id="UP000639772"/>
    </source>
</evidence>
<organism evidence="9 10">
    <name type="scientific">Vanilla planifolia</name>
    <name type="common">Vanilla</name>
    <dbReference type="NCBI Taxonomy" id="51239"/>
    <lineage>
        <taxon>Eukaryota</taxon>
        <taxon>Viridiplantae</taxon>
        <taxon>Streptophyta</taxon>
        <taxon>Embryophyta</taxon>
        <taxon>Tracheophyta</taxon>
        <taxon>Spermatophyta</taxon>
        <taxon>Magnoliopsida</taxon>
        <taxon>Liliopsida</taxon>
        <taxon>Asparagales</taxon>
        <taxon>Orchidaceae</taxon>
        <taxon>Vanilloideae</taxon>
        <taxon>Vanilleae</taxon>
        <taxon>Vanilla</taxon>
    </lineage>
</organism>
<accession>A0A835Q5P5</accession>
<dbReference type="OrthoDB" id="40134at2759"/>